<feature type="region of interest" description="Disordered" evidence="1">
    <location>
        <begin position="46"/>
        <end position="97"/>
    </location>
</feature>
<gene>
    <name evidence="2" type="ORF">RHSIM_Rhsim05G0080200</name>
</gene>
<dbReference type="OrthoDB" id="10531750at2759"/>
<dbReference type="EMBL" id="WJXA01000005">
    <property type="protein sequence ID" value="KAF7143786.1"/>
    <property type="molecule type" value="Genomic_DNA"/>
</dbReference>
<reference evidence="2" key="1">
    <citation type="submission" date="2019-11" db="EMBL/GenBank/DDBJ databases">
        <authorList>
            <person name="Liu Y."/>
            <person name="Hou J."/>
            <person name="Li T.-Q."/>
            <person name="Guan C.-H."/>
            <person name="Wu X."/>
            <person name="Wu H.-Z."/>
            <person name="Ling F."/>
            <person name="Zhang R."/>
            <person name="Shi X.-G."/>
            <person name="Ren J.-P."/>
            <person name="Chen E.-F."/>
            <person name="Sun J.-M."/>
        </authorList>
    </citation>
    <scope>NUCLEOTIDE SEQUENCE</scope>
    <source>
        <strain evidence="2">Adult_tree_wgs_1</strain>
        <tissue evidence="2">Leaves</tissue>
    </source>
</reference>
<dbReference type="AlphaFoldDB" id="A0A834LPJ4"/>
<comment type="caution">
    <text evidence="2">The sequence shown here is derived from an EMBL/GenBank/DDBJ whole genome shotgun (WGS) entry which is preliminary data.</text>
</comment>
<feature type="compositionally biased region" description="Acidic residues" evidence="1">
    <location>
        <begin position="46"/>
        <end position="63"/>
    </location>
</feature>
<dbReference type="Proteomes" id="UP000626092">
    <property type="component" value="Unassembled WGS sequence"/>
</dbReference>
<evidence type="ECO:0000313" key="3">
    <source>
        <dbReference type="Proteomes" id="UP000626092"/>
    </source>
</evidence>
<keyword evidence="3" id="KW-1185">Reference proteome</keyword>
<proteinExistence type="predicted"/>
<evidence type="ECO:0000256" key="1">
    <source>
        <dbReference type="SAM" id="MobiDB-lite"/>
    </source>
</evidence>
<sequence length="97" mass="11044">MMARSKSQSRKSVLRPLKVKVKKADIVHEEISPTETKWFRFFCGSSDEEENDDEEANDEEASEQEASNCSPPPKNKEIKGESKKKKKVQVCQSKANN</sequence>
<protein>
    <submittedName>
        <fullName evidence="2">Uncharacterized protein</fullName>
    </submittedName>
</protein>
<organism evidence="2 3">
    <name type="scientific">Rhododendron simsii</name>
    <name type="common">Sims's rhododendron</name>
    <dbReference type="NCBI Taxonomy" id="118357"/>
    <lineage>
        <taxon>Eukaryota</taxon>
        <taxon>Viridiplantae</taxon>
        <taxon>Streptophyta</taxon>
        <taxon>Embryophyta</taxon>
        <taxon>Tracheophyta</taxon>
        <taxon>Spermatophyta</taxon>
        <taxon>Magnoliopsida</taxon>
        <taxon>eudicotyledons</taxon>
        <taxon>Gunneridae</taxon>
        <taxon>Pentapetalae</taxon>
        <taxon>asterids</taxon>
        <taxon>Ericales</taxon>
        <taxon>Ericaceae</taxon>
        <taxon>Ericoideae</taxon>
        <taxon>Rhodoreae</taxon>
        <taxon>Rhododendron</taxon>
    </lineage>
</organism>
<accession>A0A834LPJ4</accession>
<name>A0A834LPJ4_RHOSS</name>
<evidence type="ECO:0000313" key="2">
    <source>
        <dbReference type="EMBL" id="KAF7143786.1"/>
    </source>
</evidence>